<dbReference type="RefSeq" id="WP_126404756.1">
    <property type="nucleotide sequence ID" value="NZ_LR134266.1"/>
</dbReference>
<evidence type="ECO:0000256" key="5">
    <source>
        <dbReference type="HAMAP-Rule" id="MF_01201"/>
    </source>
</evidence>
<dbReference type="GO" id="GO:0030170">
    <property type="term" value="F:pyridoxal phosphate binding"/>
    <property type="evidence" value="ECO:0007669"/>
    <property type="project" value="UniProtKB-UniRule"/>
</dbReference>
<dbReference type="GO" id="GO:0008784">
    <property type="term" value="F:alanine racemase activity"/>
    <property type="evidence" value="ECO:0007669"/>
    <property type="project" value="UniProtKB-UniRule"/>
</dbReference>
<comment type="function">
    <text evidence="5">Catalyzes the interconversion of L-alanine and D-alanine. May also act on other amino acids.</text>
</comment>
<dbReference type="InterPro" id="IPR020622">
    <property type="entry name" value="Ala_racemase_pyridoxalP-BS"/>
</dbReference>
<dbReference type="HAMAP" id="MF_01201">
    <property type="entry name" value="Ala_racemase"/>
    <property type="match status" value="1"/>
</dbReference>
<feature type="binding site" evidence="5 7">
    <location>
        <position position="136"/>
    </location>
    <ligand>
        <name>substrate</name>
    </ligand>
</feature>
<feature type="modified residue" description="N6-(pyridoxal phosphate)lysine" evidence="5 6">
    <location>
        <position position="40"/>
    </location>
</feature>
<evidence type="ECO:0000256" key="7">
    <source>
        <dbReference type="PIRSR" id="PIRSR600821-52"/>
    </source>
</evidence>
<comment type="cofactor">
    <cofactor evidence="2 5 6">
        <name>pyridoxal 5'-phosphate</name>
        <dbReference type="ChEBI" id="CHEBI:597326"/>
    </cofactor>
</comment>
<dbReference type="Gene3D" id="3.20.20.10">
    <property type="entry name" value="Alanine racemase"/>
    <property type="match status" value="1"/>
</dbReference>
<dbReference type="EMBL" id="LR134266">
    <property type="protein sequence ID" value="VED67773.1"/>
    <property type="molecule type" value="Genomic_DNA"/>
</dbReference>
<comment type="catalytic activity">
    <reaction evidence="1 5">
        <text>L-alanine = D-alanine</text>
        <dbReference type="Rhea" id="RHEA:20249"/>
        <dbReference type="ChEBI" id="CHEBI:57416"/>
        <dbReference type="ChEBI" id="CHEBI:57972"/>
        <dbReference type="EC" id="5.1.1.1"/>
    </reaction>
</comment>
<dbReference type="InterPro" id="IPR000821">
    <property type="entry name" value="Ala_racemase"/>
</dbReference>
<keyword evidence="10" id="KW-1185">Reference proteome</keyword>
<dbReference type="InterPro" id="IPR001608">
    <property type="entry name" value="Ala_racemase_N"/>
</dbReference>
<protein>
    <recommendedName>
        <fullName evidence="5">Alanine racemase</fullName>
        <ecNumber evidence="5">5.1.1.1</ecNumber>
    </recommendedName>
</protein>
<dbReference type="Pfam" id="PF00842">
    <property type="entry name" value="Ala_racemase_C"/>
    <property type="match status" value="1"/>
</dbReference>
<dbReference type="PANTHER" id="PTHR30511">
    <property type="entry name" value="ALANINE RACEMASE"/>
    <property type="match status" value="1"/>
</dbReference>
<dbReference type="NCBIfam" id="TIGR00492">
    <property type="entry name" value="alr"/>
    <property type="match status" value="1"/>
</dbReference>
<dbReference type="SUPFAM" id="SSF50621">
    <property type="entry name" value="Alanine racemase C-terminal domain-like"/>
    <property type="match status" value="1"/>
</dbReference>
<sequence>MKASLHRPTRAYVDVEAIAYNVQQIQAHIPKETLTFAVVKANAYGHGVVPVVERLLPLIDAFCVSNLDEALEVRQVAGEKPILILGVAPVEHVAIAIKEGIRYTVASLEWLKALLAKKTDLSGLKVHIKVDSGMGRIGFRSAEDLQEAMILLRDHGAEVEGIFTHFATADEKDDRHFQNQLQRFKCLLELLPFTPKIVHASNSATTLWHADTIFNAVRLGDVMYGLNPSGRELELPYDIRPALSLETELVHVKPLEVGQTVGYGATYQTSDEEWIGTIPIGYADGWTRDMQGFHVLVDGQFCPIVGRVSMDQITIRLPKAYPIGTKVVLIGVDGDLAITTTDVADYRGTINYEVVCVLSDRVPRVYRPTKEDSGK</sequence>
<evidence type="ECO:0000256" key="6">
    <source>
        <dbReference type="PIRSR" id="PIRSR600821-50"/>
    </source>
</evidence>
<dbReference type="SMART" id="SM01005">
    <property type="entry name" value="Ala_racemase_C"/>
    <property type="match status" value="1"/>
</dbReference>
<comment type="pathway">
    <text evidence="5">Amino-acid biosynthesis; D-alanine biosynthesis; D-alanine from L-alanine: step 1/1.</text>
</comment>
<evidence type="ECO:0000313" key="10">
    <source>
        <dbReference type="Proteomes" id="UP000270025"/>
    </source>
</evidence>
<feature type="domain" description="Alanine racemase C-terminal" evidence="8">
    <location>
        <begin position="242"/>
        <end position="367"/>
    </location>
</feature>
<dbReference type="PRINTS" id="PR00992">
    <property type="entry name" value="ALARACEMASE"/>
</dbReference>
<organism evidence="9 10">
    <name type="scientific">Streptococcus viridans</name>
    <dbReference type="NCBI Taxonomy" id="78535"/>
    <lineage>
        <taxon>Bacteria</taxon>
        <taxon>Bacillati</taxon>
        <taxon>Bacillota</taxon>
        <taxon>Bacilli</taxon>
        <taxon>Lactobacillales</taxon>
        <taxon>Streptococcaceae</taxon>
        <taxon>Streptococcus</taxon>
    </lineage>
</organism>
<proteinExistence type="inferred from homology"/>
<keyword evidence="3 5" id="KW-0663">Pyridoxal phosphate</keyword>
<dbReference type="EC" id="5.1.1.1" evidence="5"/>
<dbReference type="CDD" id="cd00430">
    <property type="entry name" value="PLPDE_III_AR"/>
    <property type="match status" value="1"/>
</dbReference>
<dbReference type="InterPro" id="IPR011079">
    <property type="entry name" value="Ala_racemase_C"/>
</dbReference>
<evidence type="ECO:0000256" key="2">
    <source>
        <dbReference type="ARBA" id="ARBA00001933"/>
    </source>
</evidence>
<dbReference type="FunFam" id="2.40.37.10:FF:000006">
    <property type="entry name" value="Alanine racemase"/>
    <property type="match status" value="1"/>
</dbReference>
<dbReference type="UniPathway" id="UPA00042">
    <property type="reaction ID" value="UER00497"/>
</dbReference>
<dbReference type="AlphaFoldDB" id="A0A447Z5Y9"/>
<evidence type="ECO:0000256" key="1">
    <source>
        <dbReference type="ARBA" id="ARBA00000316"/>
    </source>
</evidence>
<feature type="active site" description="Proton acceptor; specific for L-alanine" evidence="5">
    <location>
        <position position="263"/>
    </location>
</feature>
<dbReference type="PANTHER" id="PTHR30511:SF0">
    <property type="entry name" value="ALANINE RACEMASE, CATABOLIC-RELATED"/>
    <property type="match status" value="1"/>
</dbReference>
<dbReference type="Proteomes" id="UP000270025">
    <property type="component" value="Chromosome"/>
</dbReference>
<evidence type="ECO:0000259" key="8">
    <source>
        <dbReference type="SMART" id="SM01005"/>
    </source>
</evidence>
<feature type="active site" description="Proton acceptor; specific for D-alanine" evidence="5">
    <location>
        <position position="40"/>
    </location>
</feature>
<accession>A0A447Z5Y9</accession>
<dbReference type="KEGG" id="svf:NCTC3166_01606"/>
<evidence type="ECO:0000256" key="4">
    <source>
        <dbReference type="ARBA" id="ARBA00023235"/>
    </source>
</evidence>
<evidence type="ECO:0000256" key="3">
    <source>
        <dbReference type="ARBA" id="ARBA00022898"/>
    </source>
</evidence>
<dbReference type="InterPro" id="IPR029066">
    <property type="entry name" value="PLP-binding_barrel"/>
</dbReference>
<gene>
    <name evidence="9" type="primary">ala</name>
    <name evidence="9" type="ORF">NCTC3166_01606</name>
</gene>
<feature type="binding site" evidence="5 7">
    <location>
        <position position="310"/>
    </location>
    <ligand>
        <name>substrate</name>
    </ligand>
</feature>
<evidence type="ECO:0000313" key="9">
    <source>
        <dbReference type="EMBL" id="VED67773.1"/>
    </source>
</evidence>
<dbReference type="GO" id="GO:0009252">
    <property type="term" value="P:peptidoglycan biosynthetic process"/>
    <property type="evidence" value="ECO:0007669"/>
    <property type="project" value="TreeGrafter"/>
</dbReference>
<dbReference type="InterPro" id="IPR009006">
    <property type="entry name" value="Ala_racemase/Decarboxylase_C"/>
</dbReference>
<dbReference type="FunFam" id="3.20.20.10:FF:000002">
    <property type="entry name" value="Alanine racemase"/>
    <property type="match status" value="1"/>
</dbReference>
<keyword evidence="4 5" id="KW-0413">Isomerase</keyword>
<reference evidence="9 10" key="1">
    <citation type="submission" date="2018-12" db="EMBL/GenBank/DDBJ databases">
        <authorList>
            <consortium name="Pathogen Informatics"/>
        </authorList>
    </citation>
    <scope>NUCLEOTIDE SEQUENCE [LARGE SCALE GENOMIC DNA]</scope>
    <source>
        <strain evidence="9 10">NCTC3166</strain>
    </source>
</reference>
<dbReference type="GO" id="GO:0030632">
    <property type="term" value="P:D-alanine biosynthetic process"/>
    <property type="evidence" value="ECO:0007669"/>
    <property type="project" value="UniProtKB-UniRule"/>
</dbReference>
<dbReference type="PROSITE" id="PS00395">
    <property type="entry name" value="ALANINE_RACEMASE"/>
    <property type="match status" value="1"/>
</dbReference>
<dbReference type="SUPFAM" id="SSF51419">
    <property type="entry name" value="PLP-binding barrel"/>
    <property type="match status" value="1"/>
</dbReference>
<dbReference type="GO" id="GO:0005829">
    <property type="term" value="C:cytosol"/>
    <property type="evidence" value="ECO:0007669"/>
    <property type="project" value="TreeGrafter"/>
</dbReference>
<dbReference type="Gene3D" id="2.40.37.10">
    <property type="entry name" value="Lyase, Ornithine Decarboxylase, Chain A, domain 1"/>
    <property type="match status" value="1"/>
</dbReference>
<name>A0A447Z5Y9_9STRE</name>
<comment type="similarity">
    <text evidence="5">Belongs to the alanine racemase family.</text>
</comment>
<dbReference type="Pfam" id="PF01168">
    <property type="entry name" value="Ala_racemase_N"/>
    <property type="match status" value="1"/>
</dbReference>